<name>A0AAW2I5S4_9NEOP</name>
<evidence type="ECO:0000313" key="2">
    <source>
        <dbReference type="EMBL" id="KAL0277183.1"/>
    </source>
</evidence>
<organism evidence="2">
    <name type="scientific">Menopon gallinae</name>
    <name type="common">poultry shaft louse</name>
    <dbReference type="NCBI Taxonomy" id="328185"/>
    <lineage>
        <taxon>Eukaryota</taxon>
        <taxon>Metazoa</taxon>
        <taxon>Ecdysozoa</taxon>
        <taxon>Arthropoda</taxon>
        <taxon>Hexapoda</taxon>
        <taxon>Insecta</taxon>
        <taxon>Pterygota</taxon>
        <taxon>Neoptera</taxon>
        <taxon>Paraneoptera</taxon>
        <taxon>Psocodea</taxon>
        <taxon>Troctomorpha</taxon>
        <taxon>Phthiraptera</taxon>
        <taxon>Amblycera</taxon>
        <taxon>Menoponidae</taxon>
        <taxon>Menopon</taxon>
    </lineage>
</organism>
<dbReference type="AlphaFoldDB" id="A0AAW2I5S4"/>
<accession>A0AAW2I5S4</accession>
<gene>
    <name evidence="2" type="ORF">PYX00_004549</name>
</gene>
<proteinExistence type="predicted"/>
<sequence>MRNHLLLVRIDLRDRVGRPDALQVPHDVSDRILARVRHGRAHLRERVRSSDDHVPEAALGEDRPRRRMW</sequence>
<protein>
    <submittedName>
        <fullName evidence="2">Uncharacterized protein</fullName>
    </submittedName>
</protein>
<comment type="caution">
    <text evidence="2">The sequence shown here is derived from an EMBL/GenBank/DDBJ whole genome shotgun (WGS) entry which is preliminary data.</text>
</comment>
<reference evidence="2" key="1">
    <citation type="journal article" date="2024" name="Gigascience">
        <title>Chromosome-level genome of the poultry shaft louse Menopon gallinae provides insight into the host-switching and adaptive evolution of parasitic lice.</title>
        <authorList>
            <person name="Xu Y."/>
            <person name="Ma L."/>
            <person name="Liu S."/>
            <person name="Liang Y."/>
            <person name="Liu Q."/>
            <person name="He Z."/>
            <person name="Tian L."/>
            <person name="Duan Y."/>
            <person name="Cai W."/>
            <person name="Li H."/>
            <person name="Song F."/>
        </authorList>
    </citation>
    <scope>NUCLEOTIDE SEQUENCE</scope>
    <source>
        <strain evidence="2">Cailab_2023a</strain>
    </source>
</reference>
<evidence type="ECO:0000256" key="1">
    <source>
        <dbReference type="SAM" id="MobiDB-lite"/>
    </source>
</evidence>
<feature type="region of interest" description="Disordered" evidence="1">
    <location>
        <begin position="46"/>
        <end position="69"/>
    </location>
</feature>
<dbReference type="EMBL" id="JARGDH010000002">
    <property type="protein sequence ID" value="KAL0277183.1"/>
    <property type="molecule type" value="Genomic_DNA"/>
</dbReference>